<sequence length="83" mass="9445">MTTTARRRFVFVDWTLRPDRDDDAPPTTYAFRCLALTEDDAECAATSPASEDPTEPQTWVFDHMREHPEHGRSTCEDSAPCRG</sequence>
<dbReference type="RefSeq" id="WP_109293245.1">
    <property type="nucleotide sequence ID" value="NZ_BGZL01000018.1"/>
</dbReference>
<evidence type="ECO:0000313" key="3">
    <source>
        <dbReference type="Proteomes" id="UP000245051"/>
    </source>
</evidence>
<evidence type="ECO:0000313" key="2">
    <source>
        <dbReference type="EMBL" id="AWK08254.1"/>
    </source>
</evidence>
<dbReference type="EMBL" id="CP029254">
    <property type="protein sequence ID" value="AWK08254.1"/>
    <property type="molecule type" value="Genomic_DNA"/>
</dbReference>
<feature type="domain" description="DUF7848" evidence="1">
    <location>
        <begin position="4"/>
        <end position="71"/>
    </location>
</feature>
<gene>
    <name evidence="2" type="ORF">DDQ41_04100</name>
</gene>
<name>A0ABM6V2X3_9ACTN</name>
<accession>A0ABM6V2X3</accession>
<dbReference type="Pfam" id="PF25232">
    <property type="entry name" value="DUF7848"/>
    <property type="match status" value="1"/>
</dbReference>
<proteinExistence type="predicted"/>
<keyword evidence="3" id="KW-1185">Reference proteome</keyword>
<dbReference type="Proteomes" id="UP000245051">
    <property type="component" value="Chromosome"/>
</dbReference>
<organism evidence="2 3">
    <name type="scientific">Streptomyces spongiicola</name>
    <dbReference type="NCBI Taxonomy" id="1690221"/>
    <lineage>
        <taxon>Bacteria</taxon>
        <taxon>Bacillati</taxon>
        <taxon>Actinomycetota</taxon>
        <taxon>Actinomycetes</taxon>
        <taxon>Kitasatosporales</taxon>
        <taxon>Streptomycetaceae</taxon>
        <taxon>Streptomyces</taxon>
    </lineage>
</organism>
<evidence type="ECO:0000259" key="1">
    <source>
        <dbReference type="Pfam" id="PF25232"/>
    </source>
</evidence>
<reference evidence="2 3" key="1">
    <citation type="submission" date="2018-05" db="EMBL/GenBank/DDBJ databases">
        <title>Complete genome sequence of the Type Strain of Streptomyces spongiicola HNM0071, the producer of staurosporine.</title>
        <authorList>
            <person name="Zhou S."/>
            <person name="Huang X."/>
        </authorList>
    </citation>
    <scope>NUCLEOTIDE SEQUENCE [LARGE SCALE GENOMIC DNA]</scope>
    <source>
        <strain evidence="2 3">HNM0071</strain>
    </source>
</reference>
<protein>
    <recommendedName>
        <fullName evidence="1">DUF7848 domain-containing protein</fullName>
    </recommendedName>
</protein>
<dbReference type="InterPro" id="IPR057170">
    <property type="entry name" value="DUF7848"/>
</dbReference>